<keyword evidence="1" id="KW-0472">Membrane</keyword>
<evidence type="ECO:0008006" key="4">
    <source>
        <dbReference type="Google" id="ProtNLM"/>
    </source>
</evidence>
<name>A0A2W4CSL9_9HYPH</name>
<dbReference type="Proteomes" id="UP000248925">
    <property type="component" value="Unassembled WGS sequence"/>
</dbReference>
<reference evidence="2 3" key="1">
    <citation type="journal article" date="2018" name="Sci. Rep.">
        <title>Rhizobium tumorigenes sp. nov., a novel plant tumorigenic bacterium isolated from cane gall tumors on thornless blackberry.</title>
        <authorList>
            <person name="Kuzmanovi N."/>
            <person name="Smalla K."/>
            <person name="Gronow S."/>
            <person name="PuBawska J."/>
        </authorList>
    </citation>
    <scope>NUCLEOTIDE SEQUENCE [LARGE SCALE GENOMIC DNA]</scope>
    <source>
        <strain evidence="2 3">CCBAU 85046</strain>
    </source>
</reference>
<gene>
    <name evidence="2" type="ORF">CPY51_07880</name>
</gene>
<dbReference type="AlphaFoldDB" id="A0A2W4CSL9"/>
<evidence type="ECO:0000256" key="1">
    <source>
        <dbReference type="SAM" id="Phobius"/>
    </source>
</evidence>
<feature type="transmembrane region" description="Helical" evidence="1">
    <location>
        <begin position="83"/>
        <end position="102"/>
    </location>
</feature>
<feature type="transmembrane region" description="Helical" evidence="1">
    <location>
        <begin position="44"/>
        <end position="63"/>
    </location>
</feature>
<keyword evidence="1" id="KW-0812">Transmembrane</keyword>
<evidence type="ECO:0000313" key="2">
    <source>
        <dbReference type="EMBL" id="PZM15231.1"/>
    </source>
</evidence>
<evidence type="ECO:0000313" key="3">
    <source>
        <dbReference type="Proteomes" id="UP000248925"/>
    </source>
</evidence>
<proteinExistence type="predicted"/>
<protein>
    <recommendedName>
        <fullName evidence="4">YcxB-like protein domain-containing protein</fullName>
    </recommendedName>
</protein>
<organism evidence="2 3">
    <name type="scientific">Rhizobium tubonense</name>
    <dbReference type="NCBI Taxonomy" id="484088"/>
    <lineage>
        <taxon>Bacteria</taxon>
        <taxon>Pseudomonadati</taxon>
        <taxon>Pseudomonadota</taxon>
        <taxon>Alphaproteobacteria</taxon>
        <taxon>Hyphomicrobiales</taxon>
        <taxon>Rhizobiaceae</taxon>
        <taxon>Rhizobium/Agrobacterium group</taxon>
        <taxon>Rhizobium</taxon>
    </lineage>
</organism>
<keyword evidence="3" id="KW-1185">Reference proteome</keyword>
<keyword evidence="1" id="KW-1133">Transmembrane helix</keyword>
<dbReference type="EMBL" id="PCDP01000026">
    <property type="protein sequence ID" value="PZM15231.1"/>
    <property type="molecule type" value="Genomic_DNA"/>
</dbReference>
<sequence length="199" mass="22364">MMNALIEDRIVISYVRQPAEHADVMRQAGRRFATTDMRPSFDGWYLLLGILAGAGLYFFFYAYRRLVLIPLLGLSPTVGTGDILLTCFLPCLLAYALVIIYLRHASTVRLAAMKARIRPDVVVTATISHDGISWDSPGSSLRLDWRSVSDIATRNGRIEFDVDSFVCYIPGHAFRNQQEQAAVLERILAFWAPQEVVNP</sequence>
<accession>A0A2W4CSL9</accession>
<comment type="caution">
    <text evidence="2">The sequence shown here is derived from an EMBL/GenBank/DDBJ whole genome shotgun (WGS) entry which is preliminary data.</text>
</comment>